<dbReference type="OrthoDB" id="2564234at2759"/>
<evidence type="ECO:0000313" key="1">
    <source>
        <dbReference type="EMBL" id="TFK17074.1"/>
    </source>
</evidence>
<dbReference type="EMBL" id="ML210573">
    <property type="protein sequence ID" value="TFK17074.1"/>
    <property type="molecule type" value="Genomic_DNA"/>
</dbReference>
<evidence type="ECO:0000313" key="2">
    <source>
        <dbReference type="Proteomes" id="UP000307440"/>
    </source>
</evidence>
<accession>A0A5C3KAZ8</accession>
<protein>
    <submittedName>
        <fullName evidence="1">Uncharacterized protein</fullName>
    </submittedName>
</protein>
<name>A0A5C3KAZ8_COPMA</name>
<reference evidence="1 2" key="1">
    <citation type="journal article" date="2019" name="Nat. Ecol. Evol.">
        <title>Megaphylogeny resolves global patterns of mushroom evolution.</title>
        <authorList>
            <person name="Varga T."/>
            <person name="Krizsan K."/>
            <person name="Foldi C."/>
            <person name="Dima B."/>
            <person name="Sanchez-Garcia M."/>
            <person name="Sanchez-Ramirez S."/>
            <person name="Szollosi G.J."/>
            <person name="Szarkandi J.G."/>
            <person name="Papp V."/>
            <person name="Albert L."/>
            <person name="Andreopoulos W."/>
            <person name="Angelini C."/>
            <person name="Antonin V."/>
            <person name="Barry K.W."/>
            <person name="Bougher N.L."/>
            <person name="Buchanan P."/>
            <person name="Buyck B."/>
            <person name="Bense V."/>
            <person name="Catcheside P."/>
            <person name="Chovatia M."/>
            <person name="Cooper J."/>
            <person name="Damon W."/>
            <person name="Desjardin D."/>
            <person name="Finy P."/>
            <person name="Geml J."/>
            <person name="Haridas S."/>
            <person name="Hughes K."/>
            <person name="Justo A."/>
            <person name="Karasinski D."/>
            <person name="Kautmanova I."/>
            <person name="Kiss B."/>
            <person name="Kocsube S."/>
            <person name="Kotiranta H."/>
            <person name="LaButti K.M."/>
            <person name="Lechner B.E."/>
            <person name="Liimatainen K."/>
            <person name="Lipzen A."/>
            <person name="Lukacs Z."/>
            <person name="Mihaltcheva S."/>
            <person name="Morgado L.N."/>
            <person name="Niskanen T."/>
            <person name="Noordeloos M.E."/>
            <person name="Ohm R.A."/>
            <person name="Ortiz-Santana B."/>
            <person name="Ovrebo C."/>
            <person name="Racz N."/>
            <person name="Riley R."/>
            <person name="Savchenko A."/>
            <person name="Shiryaev A."/>
            <person name="Soop K."/>
            <person name="Spirin V."/>
            <person name="Szebenyi C."/>
            <person name="Tomsovsky M."/>
            <person name="Tulloss R.E."/>
            <person name="Uehling J."/>
            <person name="Grigoriev I.V."/>
            <person name="Vagvolgyi C."/>
            <person name="Papp T."/>
            <person name="Martin F.M."/>
            <person name="Miettinen O."/>
            <person name="Hibbett D.S."/>
            <person name="Nagy L.G."/>
        </authorList>
    </citation>
    <scope>NUCLEOTIDE SEQUENCE [LARGE SCALE GENOMIC DNA]</scope>
    <source>
        <strain evidence="1 2">CBS 121175</strain>
    </source>
</reference>
<proteinExistence type="predicted"/>
<sequence length="277" mass="30228">MPSYTAVFEDTSPFFIYDGQWRAGTSRDDDFADQYSESSFTLTERTGSTFSFTFYGTGVGIYGARRGNHGFYQVTVDGSTVLSQSGRADPFEFNATLYSATLTKGFHRVQLRNTDNSFRDIDYVSWEASVGQDNEPLIVNVIQDSHPAWTYTPELAWTTQPPDVAAFSGGSGRGTNQVGATASLTFTVRDAIAIYGPSGPNCASQYTVSVNTLPGGQTFRAEKQFFRARQLMYYAANLGPGTHVINVTLAGLSNGQPLQMLSLDYAEIYTTPSLGGR</sequence>
<organism evidence="1 2">
    <name type="scientific">Coprinopsis marcescibilis</name>
    <name type="common">Agaric fungus</name>
    <name type="synonym">Psathyrella marcescibilis</name>
    <dbReference type="NCBI Taxonomy" id="230819"/>
    <lineage>
        <taxon>Eukaryota</taxon>
        <taxon>Fungi</taxon>
        <taxon>Dikarya</taxon>
        <taxon>Basidiomycota</taxon>
        <taxon>Agaricomycotina</taxon>
        <taxon>Agaricomycetes</taxon>
        <taxon>Agaricomycetidae</taxon>
        <taxon>Agaricales</taxon>
        <taxon>Agaricineae</taxon>
        <taxon>Psathyrellaceae</taxon>
        <taxon>Coprinopsis</taxon>
    </lineage>
</organism>
<dbReference type="Proteomes" id="UP000307440">
    <property type="component" value="Unassembled WGS sequence"/>
</dbReference>
<dbReference type="AlphaFoldDB" id="A0A5C3KAZ8"/>
<dbReference type="STRING" id="230819.A0A5C3KAZ8"/>
<dbReference type="Gene3D" id="2.60.120.260">
    <property type="entry name" value="Galactose-binding domain-like"/>
    <property type="match status" value="2"/>
</dbReference>
<gene>
    <name evidence="1" type="ORF">FA15DRAFT_605781</name>
</gene>
<keyword evidence="2" id="KW-1185">Reference proteome</keyword>